<dbReference type="Gene3D" id="3.40.50.720">
    <property type="entry name" value="NAD(P)-binding Rossmann-like Domain"/>
    <property type="match status" value="1"/>
</dbReference>
<evidence type="ECO:0000313" key="2">
    <source>
        <dbReference type="EMBL" id="CDR33246.1"/>
    </source>
</evidence>
<dbReference type="RefSeq" id="WP_041016773.1">
    <property type="nucleotide sequence ID" value="NZ_CCEJ010000003.1"/>
</dbReference>
<dbReference type="SUPFAM" id="SSF51735">
    <property type="entry name" value="NAD(P)-binding Rossmann-fold domains"/>
    <property type="match status" value="1"/>
</dbReference>
<keyword evidence="3" id="KW-1185">Reference proteome</keyword>
<name>A0A090CYA7_9BACT</name>
<dbReference type="GO" id="GO:0004029">
    <property type="term" value="F:aldehyde dehydrogenase (NAD+) activity"/>
    <property type="evidence" value="ECO:0007669"/>
    <property type="project" value="TreeGrafter"/>
</dbReference>
<evidence type="ECO:0000313" key="3">
    <source>
        <dbReference type="Proteomes" id="UP000031552"/>
    </source>
</evidence>
<reference evidence="2" key="2">
    <citation type="submission" date="2014-09" db="EMBL/GenBank/DDBJ databases">
        <title>Criblamydia sequanensis harbors a mega-plasmid encoding arsenite resistance.</title>
        <authorList>
            <person name="Bertelli C."/>
            <person name="Goesmann A."/>
            <person name="Greub G."/>
        </authorList>
    </citation>
    <scope>NUCLEOTIDE SEQUENCE [LARGE SCALE GENOMIC DNA]</scope>
    <source>
        <strain evidence="2">CRIB-18</strain>
    </source>
</reference>
<dbReference type="STRING" id="1437425.CSEC_0409"/>
<protein>
    <submittedName>
        <fullName evidence="2">NAD-dependent epimerase/dehydratase</fullName>
    </submittedName>
</protein>
<feature type="domain" description="NAD-dependent epimerase/dehydratase" evidence="1">
    <location>
        <begin position="5"/>
        <end position="234"/>
    </location>
</feature>
<evidence type="ECO:0000259" key="1">
    <source>
        <dbReference type="Pfam" id="PF01370"/>
    </source>
</evidence>
<dbReference type="Proteomes" id="UP000031552">
    <property type="component" value="Unassembled WGS sequence"/>
</dbReference>
<dbReference type="PANTHER" id="PTHR48079">
    <property type="entry name" value="PROTEIN YEEZ"/>
    <property type="match status" value="1"/>
</dbReference>
<comment type="caution">
    <text evidence="2">The sequence shown here is derived from an EMBL/GenBank/DDBJ whole genome shotgun (WGS) entry which is preliminary data.</text>
</comment>
<dbReference type="Pfam" id="PF01370">
    <property type="entry name" value="Epimerase"/>
    <property type="match status" value="1"/>
</dbReference>
<dbReference type="eggNOG" id="COG0451">
    <property type="taxonomic scope" value="Bacteria"/>
</dbReference>
<sequence>MSLKIFIAGAGGAIGLPLISYARQKGYQLFAATRNENRKKKIESLGAEAILLDVLDEKAVHQNLEAIRPDVIIDVLTSLPQEYTPSAMQEYGPKDAEVRTKGGGHLLKSAIQLGVKRYLLQSAAFWYEQGEGLAIEETPFAFKATPGIAAGTKLLFVNETRLKMSPILSTILRYGFFYGPKTWFEKDASLGRQAREGKLPLVDHGNGIWNFVHIEDAAKATIDALDAKEGTYNINDSNPIEFSKWLNAFCKKVDAPPPITLSQKEYRKNRGDDFLYYATSLRGASNEKAIKELKFNPRPLEWL</sequence>
<dbReference type="OrthoDB" id="9807212at2"/>
<reference evidence="2" key="1">
    <citation type="submission" date="2013-12" db="EMBL/GenBank/DDBJ databases">
        <authorList>
            <person name="Linke B."/>
        </authorList>
    </citation>
    <scope>NUCLEOTIDE SEQUENCE [LARGE SCALE GENOMIC DNA]</scope>
    <source>
        <strain evidence="2">CRIB-18</strain>
    </source>
</reference>
<dbReference type="EMBL" id="CCEJ010000003">
    <property type="protein sequence ID" value="CDR33246.1"/>
    <property type="molecule type" value="Genomic_DNA"/>
</dbReference>
<gene>
    <name evidence="2" type="ORF">CSEC_0409</name>
</gene>
<organism evidence="2 3">
    <name type="scientific">Candidatus Criblamydia sequanensis CRIB-18</name>
    <dbReference type="NCBI Taxonomy" id="1437425"/>
    <lineage>
        <taxon>Bacteria</taxon>
        <taxon>Pseudomonadati</taxon>
        <taxon>Chlamydiota</taxon>
        <taxon>Chlamydiia</taxon>
        <taxon>Parachlamydiales</taxon>
        <taxon>Candidatus Criblamydiaceae</taxon>
        <taxon>Candidatus Criblamydia</taxon>
    </lineage>
</organism>
<dbReference type="AlphaFoldDB" id="A0A090CYA7"/>
<accession>A0A090CYA7</accession>
<dbReference type="InterPro" id="IPR001509">
    <property type="entry name" value="Epimerase_deHydtase"/>
</dbReference>
<proteinExistence type="predicted"/>
<dbReference type="InterPro" id="IPR051783">
    <property type="entry name" value="NAD(P)-dependent_oxidoreduct"/>
</dbReference>
<dbReference type="GO" id="GO:0005737">
    <property type="term" value="C:cytoplasm"/>
    <property type="evidence" value="ECO:0007669"/>
    <property type="project" value="TreeGrafter"/>
</dbReference>
<dbReference type="PANTHER" id="PTHR48079:SF6">
    <property type="entry name" value="NAD(P)-BINDING DOMAIN-CONTAINING PROTEIN-RELATED"/>
    <property type="match status" value="1"/>
</dbReference>
<dbReference type="InterPro" id="IPR036291">
    <property type="entry name" value="NAD(P)-bd_dom_sf"/>
</dbReference>